<dbReference type="InterPro" id="IPR006139">
    <property type="entry name" value="D-isomer_2_OHA_DH_cat_dom"/>
</dbReference>
<dbReference type="OMA" id="HHTRAAM"/>
<dbReference type="PROSITE" id="PS00671">
    <property type="entry name" value="D_2_HYDROXYACID_DH_3"/>
    <property type="match status" value="1"/>
</dbReference>
<dbReference type="SUPFAM" id="SSF51735">
    <property type="entry name" value="NAD(P)-binding Rossmann-fold domains"/>
    <property type="match status" value="1"/>
</dbReference>
<feature type="domain" description="D-isomer specific 2-hydroxyacid dehydrogenase catalytic" evidence="4">
    <location>
        <begin position="62"/>
        <end position="333"/>
    </location>
</feature>
<proteinExistence type="inferred from homology"/>
<dbReference type="PROSITE" id="PS00065">
    <property type="entry name" value="D_2_HYDROXYACID_DH_1"/>
    <property type="match status" value="1"/>
</dbReference>
<evidence type="ECO:0000259" key="5">
    <source>
        <dbReference type="Pfam" id="PF02826"/>
    </source>
</evidence>
<feature type="domain" description="D-isomer specific 2-hydroxyacid dehydrogenase NAD-binding" evidence="5">
    <location>
        <begin position="122"/>
        <end position="302"/>
    </location>
</feature>
<reference evidence="6 7" key="1">
    <citation type="submission" date="2013-02" db="EMBL/GenBank/DDBJ databases">
        <title>Genome sequence of Candida maltosa Xu316, a potential industrial strain for xylitol and ethanol production.</title>
        <authorList>
            <person name="Yu J."/>
            <person name="Wang Q."/>
            <person name="Geng X."/>
            <person name="Bao W."/>
            <person name="He P."/>
            <person name="Cai J."/>
        </authorList>
    </citation>
    <scope>NUCLEOTIDE SEQUENCE [LARGE SCALE GENOMIC DNA]</scope>
    <source>
        <strain evidence="7">Xu316</strain>
    </source>
</reference>
<evidence type="ECO:0000256" key="1">
    <source>
        <dbReference type="ARBA" id="ARBA00005854"/>
    </source>
</evidence>
<dbReference type="STRING" id="1245528.M3IRZ8"/>
<dbReference type="InterPro" id="IPR036291">
    <property type="entry name" value="NAD(P)-bd_dom_sf"/>
</dbReference>
<dbReference type="OrthoDB" id="9991913at2759"/>
<evidence type="ECO:0000313" key="6">
    <source>
        <dbReference type="EMBL" id="EMG49316.1"/>
    </source>
</evidence>
<dbReference type="Proteomes" id="UP000011777">
    <property type="component" value="Unassembled WGS sequence"/>
</dbReference>
<dbReference type="GO" id="GO:0016618">
    <property type="term" value="F:hydroxypyruvate reductase [NAD(P)H] activity"/>
    <property type="evidence" value="ECO:0007669"/>
    <property type="project" value="TreeGrafter"/>
</dbReference>
<dbReference type="Gene3D" id="3.40.50.720">
    <property type="entry name" value="NAD(P)-binding Rossmann-like Domain"/>
    <property type="match status" value="2"/>
</dbReference>
<dbReference type="InterPro" id="IPR029752">
    <property type="entry name" value="D-isomer_DH_CS1"/>
</dbReference>
<evidence type="ECO:0000256" key="2">
    <source>
        <dbReference type="ARBA" id="ARBA00023002"/>
    </source>
</evidence>
<dbReference type="CDD" id="cd12168">
    <property type="entry name" value="Mand_dh_like"/>
    <property type="match status" value="1"/>
</dbReference>
<keyword evidence="7" id="KW-1185">Reference proteome</keyword>
<sequence>MTITKAKVLRLGAVNYGHKRWSELAQIADIIDCESQSREEFIHDLKTKYNSITNIARTFNSINQTGRFDAELASHMPSTLKSISHCGAGYDQIDIAPFTERNVQVSNVTVPVEGPTADTAIYLVLACMRSFQQGHHILVDGEWPKLKAQGYKGVRMGSSPEGKTIGILGMGGIGRAIKDRLQPFGFERIIYHNRNQLSSELEKGAQYVSKNELLSESDIIVIGVPLNQHTRHSINKETIGQMKDGVIIVNIARGAVIDEKVLPEFLKSGKITSFGADVFEHEPEVSPELYELPQVVSLPHLGTNTVEAIRNLENWVVDNIESYIKTGKVKTIVPEQADKF</sequence>
<dbReference type="SUPFAM" id="SSF52283">
    <property type="entry name" value="Formate/glycerate dehydrogenase catalytic domain-like"/>
    <property type="match status" value="1"/>
</dbReference>
<organism evidence="6 7">
    <name type="scientific">Candida maltosa (strain Xu316)</name>
    <name type="common">Yeast</name>
    <dbReference type="NCBI Taxonomy" id="1245528"/>
    <lineage>
        <taxon>Eukaryota</taxon>
        <taxon>Fungi</taxon>
        <taxon>Dikarya</taxon>
        <taxon>Ascomycota</taxon>
        <taxon>Saccharomycotina</taxon>
        <taxon>Pichiomycetes</taxon>
        <taxon>Debaryomycetaceae</taxon>
        <taxon>Candida/Lodderomyces clade</taxon>
        <taxon>Candida</taxon>
    </lineage>
</organism>
<dbReference type="HOGENOM" id="CLU_019796_1_2_1"/>
<comment type="similarity">
    <text evidence="1 3">Belongs to the D-isomer specific 2-hydroxyacid dehydrogenase family.</text>
</comment>
<protein>
    <recommendedName>
        <fullName evidence="8">Glyoxylate reductase</fullName>
    </recommendedName>
</protein>
<dbReference type="InterPro" id="IPR006140">
    <property type="entry name" value="D-isomer_DH_NAD-bd"/>
</dbReference>
<dbReference type="AlphaFoldDB" id="M3IRZ8"/>
<gene>
    <name evidence="6" type="ORF">G210_5938</name>
</gene>
<dbReference type="EMBL" id="AOGT01000728">
    <property type="protein sequence ID" value="EMG49316.1"/>
    <property type="molecule type" value="Genomic_DNA"/>
</dbReference>
<dbReference type="GO" id="GO:0030267">
    <property type="term" value="F:glyoxylate reductase (NADPH) activity"/>
    <property type="evidence" value="ECO:0007669"/>
    <property type="project" value="TreeGrafter"/>
</dbReference>
<keyword evidence="2 3" id="KW-0560">Oxidoreductase</keyword>
<dbReference type="InterPro" id="IPR050223">
    <property type="entry name" value="D-isomer_2-hydroxyacid_DH"/>
</dbReference>
<dbReference type="InterPro" id="IPR029753">
    <property type="entry name" value="D-isomer_DH_CS"/>
</dbReference>
<evidence type="ECO:0000256" key="3">
    <source>
        <dbReference type="RuleBase" id="RU003719"/>
    </source>
</evidence>
<dbReference type="PANTHER" id="PTHR10996">
    <property type="entry name" value="2-HYDROXYACID DEHYDROGENASE-RELATED"/>
    <property type="match status" value="1"/>
</dbReference>
<evidence type="ECO:0000313" key="7">
    <source>
        <dbReference type="Proteomes" id="UP000011777"/>
    </source>
</evidence>
<dbReference type="GO" id="GO:0051287">
    <property type="term" value="F:NAD binding"/>
    <property type="evidence" value="ECO:0007669"/>
    <property type="project" value="InterPro"/>
</dbReference>
<name>M3IRZ8_CANMX</name>
<dbReference type="eggNOG" id="KOG0069">
    <property type="taxonomic scope" value="Eukaryota"/>
</dbReference>
<evidence type="ECO:0000259" key="4">
    <source>
        <dbReference type="Pfam" id="PF00389"/>
    </source>
</evidence>
<evidence type="ECO:0008006" key="8">
    <source>
        <dbReference type="Google" id="ProtNLM"/>
    </source>
</evidence>
<accession>M3IRZ8</accession>
<comment type="caution">
    <text evidence="6">The sequence shown here is derived from an EMBL/GenBank/DDBJ whole genome shotgun (WGS) entry which is preliminary data.</text>
</comment>
<dbReference type="GO" id="GO:0005829">
    <property type="term" value="C:cytosol"/>
    <property type="evidence" value="ECO:0007669"/>
    <property type="project" value="TreeGrafter"/>
</dbReference>
<dbReference type="FunFam" id="3.40.50.720:FF:000026">
    <property type="entry name" value="Glyoxylate/hydroxypyruvate reductase B"/>
    <property type="match status" value="1"/>
</dbReference>
<dbReference type="PANTHER" id="PTHR10996:SF257">
    <property type="entry name" value="GLYOXYLATE REDUCTASE 1"/>
    <property type="match status" value="1"/>
</dbReference>
<dbReference type="Pfam" id="PF00389">
    <property type="entry name" value="2-Hacid_dh"/>
    <property type="match status" value="1"/>
</dbReference>
<dbReference type="Pfam" id="PF02826">
    <property type="entry name" value="2-Hacid_dh_C"/>
    <property type="match status" value="1"/>
</dbReference>